<keyword evidence="10" id="KW-1185">Reference proteome</keyword>
<evidence type="ECO:0000256" key="7">
    <source>
        <dbReference type="SAM" id="MobiDB-lite"/>
    </source>
</evidence>
<dbReference type="CDD" id="cd11397">
    <property type="entry name" value="bHLHzip_MITF_like"/>
    <property type="match status" value="1"/>
</dbReference>
<evidence type="ECO:0000256" key="3">
    <source>
        <dbReference type="ARBA" id="ARBA00023015"/>
    </source>
</evidence>
<dbReference type="PANTHER" id="PTHR45776:SF2">
    <property type="entry name" value="MIP04163P"/>
    <property type="match status" value="1"/>
</dbReference>
<evidence type="ECO:0000313" key="9">
    <source>
        <dbReference type="EMBL" id="KFM81482.1"/>
    </source>
</evidence>
<reference evidence="9 10" key="1">
    <citation type="submission" date="2013-11" db="EMBL/GenBank/DDBJ databases">
        <title>Genome sequencing of Stegodyphus mimosarum.</title>
        <authorList>
            <person name="Bechsgaard J."/>
        </authorList>
    </citation>
    <scope>NUCLEOTIDE SEQUENCE [LARGE SCALE GENOMIC DNA]</scope>
</reference>
<dbReference type="Pfam" id="PF00010">
    <property type="entry name" value="HLH"/>
    <property type="match status" value="1"/>
</dbReference>
<dbReference type="SMART" id="SM00353">
    <property type="entry name" value="HLH"/>
    <property type="match status" value="1"/>
</dbReference>
<feature type="compositionally biased region" description="Acidic residues" evidence="7">
    <location>
        <begin position="221"/>
        <end position="233"/>
    </location>
</feature>
<feature type="domain" description="BHLH" evidence="8">
    <location>
        <begin position="62"/>
        <end position="121"/>
    </location>
</feature>
<gene>
    <name evidence="9" type="ORF">X975_08452</name>
</gene>
<dbReference type="Proteomes" id="UP000054359">
    <property type="component" value="Unassembled WGS sequence"/>
</dbReference>
<evidence type="ECO:0000259" key="8">
    <source>
        <dbReference type="PROSITE" id="PS50888"/>
    </source>
</evidence>
<evidence type="ECO:0000256" key="1">
    <source>
        <dbReference type="ARBA" id="ARBA00004123"/>
    </source>
</evidence>
<feature type="region of interest" description="Disordered" evidence="7">
    <location>
        <begin position="1"/>
        <end position="25"/>
    </location>
</feature>
<dbReference type="GO" id="GO:0000981">
    <property type="term" value="F:DNA-binding transcription factor activity, RNA polymerase II-specific"/>
    <property type="evidence" value="ECO:0007669"/>
    <property type="project" value="TreeGrafter"/>
</dbReference>
<dbReference type="Gene3D" id="4.10.280.10">
    <property type="entry name" value="Helix-loop-helix DNA-binding domain"/>
    <property type="match status" value="1"/>
</dbReference>
<comment type="similarity">
    <text evidence="2">Belongs to the MiT/TFE family.</text>
</comment>
<dbReference type="OMA" id="HMESAME"/>
<dbReference type="OrthoDB" id="6242697at2759"/>
<evidence type="ECO:0000313" key="10">
    <source>
        <dbReference type="Proteomes" id="UP000054359"/>
    </source>
</evidence>
<proteinExistence type="inferred from homology"/>
<evidence type="ECO:0000256" key="6">
    <source>
        <dbReference type="ARBA" id="ARBA00023242"/>
    </source>
</evidence>
<evidence type="ECO:0000256" key="2">
    <source>
        <dbReference type="ARBA" id="ARBA00008289"/>
    </source>
</evidence>
<evidence type="ECO:0000256" key="4">
    <source>
        <dbReference type="ARBA" id="ARBA00023125"/>
    </source>
</evidence>
<keyword evidence="5" id="KW-0804">Transcription</keyword>
<dbReference type="GO" id="GO:0046983">
    <property type="term" value="F:protein dimerization activity"/>
    <property type="evidence" value="ECO:0007669"/>
    <property type="project" value="InterPro"/>
</dbReference>
<dbReference type="STRING" id="407821.A0A087UVU3"/>
<keyword evidence="4" id="KW-0238">DNA-binding</keyword>
<protein>
    <recommendedName>
        <fullName evidence="8">BHLH domain-containing protein</fullName>
    </recommendedName>
</protein>
<feature type="non-terminal residue" evidence="9">
    <location>
        <position position="233"/>
    </location>
</feature>
<dbReference type="InterPro" id="IPR036638">
    <property type="entry name" value="HLH_DNA-bd_sf"/>
</dbReference>
<dbReference type="GO" id="GO:0005634">
    <property type="term" value="C:nucleus"/>
    <property type="evidence" value="ECO:0007669"/>
    <property type="project" value="UniProtKB-SubCell"/>
</dbReference>
<comment type="subcellular location">
    <subcellularLocation>
        <location evidence="1">Nucleus</location>
    </subcellularLocation>
</comment>
<dbReference type="AlphaFoldDB" id="A0A087UVU3"/>
<feature type="compositionally biased region" description="Low complexity" evidence="7">
    <location>
        <begin position="1"/>
        <end position="16"/>
    </location>
</feature>
<keyword evidence="3" id="KW-0805">Transcription regulation</keyword>
<dbReference type="PANTHER" id="PTHR45776">
    <property type="entry name" value="MIP04163P"/>
    <property type="match status" value="1"/>
</dbReference>
<organism evidence="9 10">
    <name type="scientific">Stegodyphus mimosarum</name>
    <name type="common">African social velvet spider</name>
    <dbReference type="NCBI Taxonomy" id="407821"/>
    <lineage>
        <taxon>Eukaryota</taxon>
        <taxon>Metazoa</taxon>
        <taxon>Ecdysozoa</taxon>
        <taxon>Arthropoda</taxon>
        <taxon>Chelicerata</taxon>
        <taxon>Arachnida</taxon>
        <taxon>Araneae</taxon>
        <taxon>Araneomorphae</taxon>
        <taxon>Entelegynae</taxon>
        <taxon>Eresoidea</taxon>
        <taxon>Eresidae</taxon>
        <taxon>Stegodyphus</taxon>
    </lineage>
</organism>
<accession>A0A087UVU3</accession>
<dbReference type="GO" id="GO:0000978">
    <property type="term" value="F:RNA polymerase II cis-regulatory region sequence-specific DNA binding"/>
    <property type="evidence" value="ECO:0007669"/>
    <property type="project" value="TreeGrafter"/>
</dbReference>
<keyword evidence="6" id="KW-0539">Nucleus</keyword>
<name>A0A087UVU3_STEMI</name>
<dbReference type="InterPro" id="IPR011598">
    <property type="entry name" value="bHLH_dom"/>
</dbReference>
<dbReference type="PROSITE" id="PS50888">
    <property type="entry name" value="BHLH"/>
    <property type="match status" value="1"/>
</dbReference>
<dbReference type="SUPFAM" id="SSF47459">
    <property type="entry name" value="HLH, helix-loop-helix DNA-binding domain"/>
    <property type="match status" value="1"/>
</dbReference>
<sequence length="233" mass="26743">MESDASFTTTFSNESNSADEEAPVKTRKFVNSFNEASERTSIRKVFLANNSLALHALAKDRQKKDNHNMIERRRRFNINDRIKELGTLLPRHDDPYFELVRDLRRNKGTILRASVAYLRCLKKDASRIPAMEEKQRHLEIQNRNLLYRVQELERELQARGIPFSSQQNELSSPLETEVLTFKQEHDDRTLIETSCTVTSATPPTSPSSGISNNSPFRDYEDLIADDNDGLVTA</sequence>
<dbReference type="EMBL" id="KK121892">
    <property type="protein sequence ID" value="KFM81482.1"/>
    <property type="molecule type" value="Genomic_DNA"/>
</dbReference>
<evidence type="ECO:0000256" key="5">
    <source>
        <dbReference type="ARBA" id="ARBA00023163"/>
    </source>
</evidence>
<feature type="region of interest" description="Disordered" evidence="7">
    <location>
        <begin position="196"/>
        <end position="233"/>
    </location>
</feature>
<feature type="compositionally biased region" description="Low complexity" evidence="7">
    <location>
        <begin position="196"/>
        <end position="215"/>
    </location>
</feature>